<dbReference type="Gene3D" id="3.90.1150.10">
    <property type="entry name" value="Aspartate Aminotransferase, domain 1"/>
    <property type="match status" value="1"/>
</dbReference>
<dbReference type="Gene3D" id="3.40.640.10">
    <property type="entry name" value="Type I PLP-dependent aspartate aminotransferase-like (Major domain)"/>
    <property type="match status" value="1"/>
</dbReference>
<evidence type="ECO:0000256" key="7">
    <source>
        <dbReference type="ARBA" id="ARBA00023014"/>
    </source>
</evidence>
<dbReference type="EMBL" id="CAFBMZ010000046">
    <property type="protein sequence ID" value="CAB4927428.1"/>
    <property type="molecule type" value="Genomic_DNA"/>
</dbReference>
<dbReference type="GO" id="GO:0016782">
    <property type="term" value="F:transferase activity, transferring sulphur-containing groups"/>
    <property type="evidence" value="ECO:0007669"/>
    <property type="project" value="UniProtKB-ARBA"/>
</dbReference>
<reference evidence="9" key="1">
    <citation type="submission" date="2020-05" db="EMBL/GenBank/DDBJ databases">
        <authorList>
            <person name="Chiriac C."/>
            <person name="Salcher M."/>
            <person name="Ghai R."/>
            <person name="Kavagutti S V."/>
        </authorList>
    </citation>
    <scope>NUCLEOTIDE SEQUENCE</scope>
</reference>
<feature type="domain" description="Aminotransferase class V" evidence="8">
    <location>
        <begin position="4"/>
        <end position="362"/>
    </location>
</feature>
<dbReference type="InterPro" id="IPR015422">
    <property type="entry name" value="PyrdxlP-dep_Trfase_small"/>
</dbReference>
<keyword evidence="5" id="KW-0663">Pyridoxal phosphate</keyword>
<comment type="cofactor">
    <cofactor evidence="1">
        <name>pyridoxal 5'-phosphate</name>
        <dbReference type="ChEBI" id="CHEBI:597326"/>
    </cofactor>
</comment>
<keyword evidence="6" id="KW-0408">Iron</keyword>
<dbReference type="GO" id="GO:0051536">
    <property type="term" value="F:iron-sulfur cluster binding"/>
    <property type="evidence" value="ECO:0007669"/>
    <property type="project" value="UniProtKB-KW"/>
</dbReference>
<dbReference type="SUPFAM" id="SSF53383">
    <property type="entry name" value="PLP-dependent transferases"/>
    <property type="match status" value="1"/>
</dbReference>
<comment type="similarity">
    <text evidence="2">Belongs to the class-V pyridoxal-phosphate-dependent aminotransferase family. NifS/IscS subfamily.</text>
</comment>
<dbReference type="PIRSF" id="PIRSF005572">
    <property type="entry name" value="NifS"/>
    <property type="match status" value="1"/>
</dbReference>
<keyword evidence="3" id="KW-0808">Transferase</keyword>
<gene>
    <name evidence="9" type="ORF">UFOPK3684_00764</name>
</gene>
<dbReference type="InterPro" id="IPR015424">
    <property type="entry name" value="PyrdxlP-dep_Trfase"/>
</dbReference>
<dbReference type="AlphaFoldDB" id="A0A6J7I8S2"/>
<evidence type="ECO:0000256" key="1">
    <source>
        <dbReference type="ARBA" id="ARBA00001933"/>
    </source>
</evidence>
<organism evidence="9">
    <name type="scientific">freshwater metagenome</name>
    <dbReference type="NCBI Taxonomy" id="449393"/>
    <lineage>
        <taxon>unclassified sequences</taxon>
        <taxon>metagenomes</taxon>
        <taxon>ecological metagenomes</taxon>
    </lineage>
</organism>
<evidence type="ECO:0000256" key="4">
    <source>
        <dbReference type="ARBA" id="ARBA00022723"/>
    </source>
</evidence>
<proteinExistence type="inferred from homology"/>
<dbReference type="FunFam" id="3.40.640.10:FF:000084">
    <property type="entry name" value="IscS-like cysteine desulfurase"/>
    <property type="match status" value="1"/>
</dbReference>
<accession>A0A6J7I8S2</accession>
<keyword evidence="7" id="KW-0411">Iron-sulfur</keyword>
<protein>
    <submittedName>
        <fullName evidence="9">Unannotated protein</fullName>
    </submittedName>
</protein>
<keyword evidence="4" id="KW-0479">Metal-binding</keyword>
<evidence type="ECO:0000256" key="5">
    <source>
        <dbReference type="ARBA" id="ARBA00022898"/>
    </source>
</evidence>
<dbReference type="PANTHER" id="PTHR11601">
    <property type="entry name" value="CYSTEINE DESULFURYLASE FAMILY MEMBER"/>
    <property type="match status" value="1"/>
</dbReference>
<dbReference type="InterPro" id="IPR016454">
    <property type="entry name" value="Cysteine_dSase"/>
</dbReference>
<evidence type="ECO:0000259" key="8">
    <source>
        <dbReference type="Pfam" id="PF00266"/>
    </source>
</evidence>
<dbReference type="Pfam" id="PF00266">
    <property type="entry name" value="Aminotran_5"/>
    <property type="match status" value="1"/>
</dbReference>
<dbReference type="GO" id="GO:0046872">
    <property type="term" value="F:metal ion binding"/>
    <property type="evidence" value="ECO:0007669"/>
    <property type="project" value="UniProtKB-KW"/>
</dbReference>
<dbReference type="InterPro" id="IPR015421">
    <property type="entry name" value="PyrdxlP-dep_Trfase_major"/>
</dbReference>
<dbReference type="InterPro" id="IPR000192">
    <property type="entry name" value="Aminotrans_V_dom"/>
</dbReference>
<dbReference type="Gene3D" id="1.10.260.50">
    <property type="match status" value="1"/>
</dbReference>
<evidence type="ECO:0000313" key="9">
    <source>
        <dbReference type="EMBL" id="CAB4927428.1"/>
    </source>
</evidence>
<sequence>MSSIYLDHAATTPMVESALIAMTSQLAQLGNPSSLHTHGRAVRKILEDAREALATEIGCLPSEIIFTASGTEANNLALKGLYWAGRDKGKNLVLISSIEHHAILDPAHWLATHENAEVIEIPVDKNGVVDLVFLQKILSTRADEIAVISVMHANNETGVLQPISEIVKIASGIPVHTDAVQSFKKIPLSFSDLGVTAMSLSAHKIGGPLGIGALILKRTVEIPSLLHGGGQEREIRSGTLNAPGIIGFAAAAASKHFDGDLVTTLRDQFVTAVQDLIPGAVINGLEADRLPGIVNVTFPGTQSDTLLLLMDSQEISCSTGSACTAGVHEASHVLLAMGHSDKTAQSSLRFSFGATSTKGECEHVLSVLPDVIARGRAANIS</sequence>
<evidence type="ECO:0000256" key="3">
    <source>
        <dbReference type="ARBA" id="ARBA00022679"/>
    </source>
</evidence>
<dbReference type="PANTHER" id="PTHR11601:SF34">
    <property type="entry name" value="CYSTEINE DESULFURASE"/>
    <property type="match status" value="1"/>
</dbReference>
<name>A0A6J7I8S2_9ZZZZ</name>
<evidence type="ECO:0000256" key="2">
    <source>
        <dbReference type="ARBA" id="ARBA00006490"/>
    </source>
</evidence>
<evidence type="ECO:0000256" key="6">
    <source>
        <dbReference type="ARBA" id="ARBA00023004"/>
    </source>
</evidence>